<protein>
    <submittedName>
        <fullName evidence="2">Uncharacterized protein</fullName>
    </submittedName>
</protein>
<feature type="region of interest" description="Disordered" evidence="1">
    <location>
        <begin position="444"/>
        <end position="548"/>
    </location>
</feature>
<reference evidence="2" key="1">
    <citation type="journal article" date="2023" name="Mol. Phylogenet. Evol.">
        <title>Genome-scale phylogeny and comparative genomics of the fungal order Sordariales.</title>
        <authorList>
            <person name="Hensen N."/>
            <person name="Bonometti L."/>
            <person name="Westerberg I."/>
            <person name="Brannstrom I.O."/>
            <person name="Guillou S."/>
            <person name="Cros-Aarteil S."/>
            <person name="Calhoun S."/>
            <person name="Haridas S."/>
            <person name="Kuo A."/>
            <person name="Mondo S."/>
            <person name="Pangilinan J."/>
            <person name="Riley R."/>
            <person name="LaButti K."/>
            <person name="Andreopoulos B."/>
            <person name="Lipzen A."/>
            <person name="Chen C."/>
            <person name="Yan M."/>
            <person name="Daum C."/>
            <person name="Ng V."/>
            <person name="Clum A."/>
            <person name="Steindorff A."/>
            <person name="Ohm R.A."/>
            <person name="Martin F."/>
            <person name="Silar P."/>
            <person name="Natvig D.O."/>
            <person name="Lalanne C."/>
            <person name="Gautier V."/>
            <person name="Ament-Velasquez S.L."/>
            <person name="Kruys A."/>
            <person name="Hutchinson M.I."/>
            <person name="Powell A.J."/>
            <person name="Barry K."/>
            <person name="Miller A.N."/>
            <person name="Grigoriev I.V."/>
            <person name="Debuchy R."/>
            <person name="Gladieux P."/>
            <person name="Hiltunen Thoren M."/>
            <person name="Johannesson H."/>
        </authorList>
    </citation>
    <scope>NUCLEOTIDE SEQUENCE</scope>
    <source>
        <strain evidence="2">PSN293</strain>
    </source>
</reference>
<reference evidence="2" key="2">
    <citation type="submission" date="2023-05" db="EMBL/GenBank/DDBJ databases">
        <authorList>
            <consortium name="Lawrence Berkeley National Laboratory"/>
            <person name="Steindorff A."/>
            <person name="Hensen N."/>
            <person name="Bonometti L."/>
            <person name="Westerberg I."/>
            <person name="Brannstrom I.O."/>
            <person name="Guillou S."/>
            <person name="Cros-Aarteil S."/>
            <person name="Calhoun S."/>
            <person name="Haridas S."/>
            <person name="Kuo A."/>
            <person name="Mondo S."/>
            <person name="Pangilinan J."/>
            <person name="Riley R."/>
            <person name="Labutti K."/>
            <person name="Andreopoulos B."/>
            <person name="Lipzen A."/>
            <person name="Chen C."/>
            <person name="Yanf M."/>
            <person name="Daum C."/>
            <person name="Ng V."/>
            <person name="Clum A."/>
            <person name="Ohm R."/>
            <person name="Martin F."/>
            <person name="Silar P."/>
            <person name="Natvig D."/>
            <person name="Lalanne C."/>
            <person name="Gautier V."/>
            <person name="Ament-Velasquez S.L."/>
            <person name="Kruys A."/>
            <person name="Hutchinson M.I."/>
            <person name="Powell A.J."/>
            <person name="Barry K."/>
            <person name="Miller A.N."/>
            <person name="Grigoriev I.V."/>
            <person name="Debuchy R."/>
            <person name="Gladieux P."/>
            <person name="Thoren M.H."/>
            <person name="Johannesson H."/>
        </authorList>
    </citation>
    <scope>NUCLEOTIDE SEQUENCE</scope>
    <source>
        <strain evidence="2">PSN293</strain>
    </source>
</reference>
<accession>A0AAN6Y4J7</accession>
<feature type="compositionally biased region" description="Basic and acidic residues" evidence="1">
    <location>
        <begin position="384"/>
        <end position="394"/>
    </location>
</feature>
<feature type="compositionally biased region" description="Polar residues" evidence="1">
    <location>
        <begin position="468"/>
        <end position="494"/>
    </location>
</feature>
<feature type="compositionally biased region" description="Basic and acidic residues" evidence="1">
    <location>
        <begin position="444"/>
        <end position="454"/>
    </location>
</feature>
<dbReference type="AlphaFoldDB" id="A0AAN6Y4J7"/>
<feature type="compositionally biased region" description="Low complexity" evidence="1">
    <location>
        <begin position="499"/>
        <end position="512"/>
    </location>
</feature>
<sequence length="548" mass="63082">MDSLSSLPPQSKAVIQGHTMPHAAKLSPPLQQQSPRPSELYCKLRDIILNVRSELSELAILGHLDAELYVPVPEDVDTHALAQNPSEGFPIGEFPDPTKLSFWRRKLSELSLKTFQLEYGVEQPPPVLRRTTSAIFNVWRLFGDLASLGRPGHWILHHEDLYWPAIDTRPRNRKPSEGIAIRDINYKGVSLRKHHRDLVWDGKDQPPNFEDPEYWESKFTPEELRTLESLERQEGHSFHMRLTIYKRRLQDKKDRVFVALRQLALLGRPGHWILHHEEFYDPDIDTRPQTRKPDEEIYIRGLRHMGNPIPNKLIWAGKGEPPDFEDLIYWECKVDELLAKVQEVKDGKVQAQFTAEEVSLLESMEHQEDHFFWEAEKKRREAEEKEEEKRRSEEEITPSSRAAAERLRDARRWVFSQLEELRLRESEQESYEWRSPTQKLAERVNDWFGRESDPQARPGGLESPPVPQTTDTAPTDVSSNSWPAAKSLSRSAFDTSRHSGAASSAAAANASSEPRHSGTAGGPRNRSQRKRPADNAERLSTLRSAKRS</sequence>
<proteinExistence type="predicted"/>
<name>A0AAN6Y4J7_9PEZI</name>
<feature type="region of interest" description="Disordered" evidence="1">
    <location>
        <begin position="384"/>
        <end position="403"/>
    </location>
</feature>
<comment type="caution">
    <text evidence="2">The sequence shown here is derived from an EMBL/GenBank/DDBJ whole genome shotgun (WGS) entry which is preliminary data.</text>
</comment>
<keyword evidence="3" id="KW-1185">Reference proteome</keyword>
<dbReference type="Proteomes" id="UP001301769">
    <property type="component" value="Unassembled WGS sequence"/>
</dbReference>
<dbReference type="EMBL" id="MU858125">
    <property type="protein sequence ID" value="KAK4212538.1"/>
    <property type="molecule type" value="Genomic_DNA"/>
</dbReference>
<evidence type="ECO:0000313" key="3">
    <source>
        <dbReference type="Proteomes" id="UP001301769"/>
    </source>
</evidence>
<evidence type="ECO:0000313" key="2">
    <source>
        <dbReference type="EMBL" id="KAK4212538.1"/>
    </source>
</evidence>
<gene>
    <name evidence="2" type="ORF">QBC37DRAFT_374946</name>
</gene>
<organism evidence="2 3">
    <name type="scientific">Rhypophila decipiens</name>
    <dbReference type="NCBI Taxonomy" id="261697"/>
    <lineage>
        <taxon>Eukaryota</taxon>
        <taxon>Fungi</taxon>
        <taxon>Dikarya</taxon>
        <taxon>Ascomycota</taxon>
        <taxon>Pezizomycotina</taxon>
        <taxon>Sordariomycetes</taxon>
        <taxon>Sordariomycetidae</taxon>
        <taxon>Sordariales</taxon>
        <taxon>Naviculisporaceae</taxon>
        <taxon>Rhypophila</taxon>
    </lineage>
</organism>
<evidence type="ECO:0000256" key="1">
    <source>
        <dbReference type="SAM" id="MobiDB-lite"/>
    </source>
</evidence>